<accession>A0A5W7RZJ2</accession>
<keyword evidence="3" id="KW-0378">Hydrolase</keyword>
<comment type="caution">
    <text evidence="7">The sequence shown here is derived from an EMBL/GenBank/DDBJ whole genome shotgun (WGS) entry which is preliminary data.</text>
</comment>
<dbReference type="CDD" id="cd08071">
    <property type="entry name" value="MPN_DUF2466"/>
    <property type="match status" value="1"/>
</dbReference>
<keyword evidence="2" id="KW-0479">Metal-binding</keyword>
<name>A0A5W7RZJ2_SALET</name>
<keyword evidence="1" id="KW-0645">Protease</keyword>
<dbReference type="InterPro" id="IPR020891">
    <property type="entry name" value="UPF0758_CS"/>
</dbReference>
<dbReference type="AlphaFoldDB" id="A0A5W7RZJ2"/>
<protein>
    <submittedName>
        <fullName evidence="7">DNA repair protein RadC</fullName>
    </submittedName>
</protein>
<organism evidence="7">
    <name type="scientific">Salmonella enterica subsp. enterica serovar Kintambo</name>
    <dbReference type="NCBI Taxonomy" id="1192730"/>
    <lineage>
        <taxon>Bacteria</taxon>
        <taxon>Pseudomonadati</taxon>
        <taxon>Pseudomonadota</taxon>
        <taxon>Gammaproteobacteria</taxon>
        <taxon>Enterobacterales</taxon>
        <taxon>Enterobacteriaceae</taxon>
        <taxon>Salmonella</taxon>
    </lineage>
</organism>
<evidence type="ECO:0000259" key="6">
    <source>
        <dbReference type="PROSITE" id="PS50249"/>
    </source>
</evidence>
<evidence type="ECO:0000256" key="4">
    <source>
        <dbReference type="ARBA" id="ARBA00022833"/>
    </source>
</evidence>
<evidence type="ECO:0000256" key="5">
    <source>
        <dbReference type="ARBA" id="ARBA00023049"/>
    </source>
</evidence>
<dbReference type="GO" id="GO:0008237">
    <property type="term" value="F:metallopeptidase activity"/>
    <property type="evidence" value="ECO:0007669"/>
    <property type="project" value="UniProtKB-KW"/>
</dbReference>
<dbReference type="PROSITE" id="PS01302">
    <property type="entry name" value="UPF0758"/>
    <property type="match status" value="1"/>
</dbReference>
<dbReference type="InterPro" id="IPR037518">
    <property type="entry name" value="MPN"/>
</dbReference>
<proteinExistence type="predicted"/>
<keyword evidence="4" id="KW-0862">Zinc</keyword>
<dbReference type="InterPro" id="IPR025657">
    <property type="entry name" value="RadC_JAB"/>
</dbReference>
<feature type="domain" description="MPN" evidence="6">
    <location>
        <begin position="34"/>
        <end position="157"/>
    </location>
</feature>
<dbReference type="Pfam" id="PF04002">
    <property type="entry name" value="RadC"/>
    <property type="match status" value="1"/>
</dbReference>
<dbReference type="NCBIfam" id="TIGR00608">
    <property type="entry name" value="radc"/>
    <property type="match status" value="1"/>
</dbReference>
<evidence type="ECO:0000256" key="3">
    <source>
        <dbReference type="ARBA" id="ARBA00022801"/>
    </source>
</evidence>
<reference evidence="7" key="1">
    <citation type="submission" date="2018-07" db="EMBL/GenBank/DDBJ databases">
        <authorList>
            <person name="Ashton P.M."/>
            <person name="Dallman T."/>
            <person name="Nair S."/>
            <person name="De Pinna E."/>
            <person name="Peters T."/>
            <person name="Grant K."/>
        </authorList>
    </citation>
    <scope>NUCLEOTIDE SEQUENCE</scope>
    <source>
        <strain evidence="7">242348</strain>
    </source>
</reference>
<evidence type="ECO:0000313" key="7">
    <source>
        <dbReference type="EMBL" id="EBX8629407.1"/>
    </source>
</evidence>
<sequence length="158" mass="17827">MTEPYSVTPATKKLVERALKAIRKDFMAAENAVKITSPSLFVDYLKLQFSDHDREHFCVLFLDNQNRIIATEILFSGSLSRVEVHPRVIARKALLHNASKVLLAHNHPSGELTPSRADKLVTERIVNCVSMLDMQVLDHIIISPADGYYSFTEHGLLQ</sequence>
<keyword evidence="5" id="KW-0482">Metalloprotease</keyword>
<dbReference type="GO" id="GO:0006508">
    <property type="term" value="P:proteolysis"/>
    <property type="evidence" value="ECO:0007669"/>
    <property type="project" value="UniProtKB-KW"/>
</dbReference>
<dbReference type="GO" id="GO:0046872">
    <property type="term" value="F:metal ion binding"/>
    <property type="evidence" value="ECO:0007669"/>
    <property type="project" value="UniProtKB-KW"/>
</dbReference>
<dbReference type="PROSITE" id="PS50249">
    <property type="entry name" value="MPN"/>
    <property type="match status" value="1"/>
</dbReference>
<gene>
    <name evidence="7" type="ORF">DTU03_18170</name>
</gene>
<dbReference type="InterPro" id="IPR001405">
    <property type="entry name" value="UPF0758"/>
</dbReference>
<dbReference type="Gene3D" id="3.40.140.10">
    <property type="entry name" value="Cytidine Deaminase, domain 2"/>
    <property type="match status" value="1"/>
</dbReference>
<dbReference type="PANTHER" id="PTHR30471">
    <property type="entry name" value="DNA REPAIR PROTEIN RADC"/>
    <property type="match status" value="1"/>
</dbReference>
<dbReference type="EMBL" id="AAHMLI010000023">
    <property type="protein sequence ID" value="EBX8629407.1"/>
    <property type="molecule type" value="Genomic_DNA"/>
</dbReference>
<evidence type="ECO:0000256" key="1">
    <source>
        <dbReference type="ARBA" id="ARBA00022670"/>
    </source>
</evidence>
<dbReference type="PANTHER" id="PTHR30471:SF3">
    <property type="entry name" value="UPF0758 PROTEIN YEES-RELATED"/>
    <property type="match status" value="1"/>
</dbReference>
<evidence type="ECO:0000256" key="2">
    <source>
        <dbReference type="ARBA" id="ARBA00022723"/>
    </source>
</evidence>